<proteinExistence type="predicted"/>
<dbReference type="Proteomes" id="UP000241791">
    <property type="component" value="Segment"/>
</dbReference>
<evidence type="ECO:0000313" key="1">
    <source>
        <dbReference type="EMBL" id="AVJ51865.1"/>
    </source>
</evidence>
<organism evidence="1 2">
    <name type="scientific">Pseudoalteromonas phage Cr39582</name>
    <dbReference type="NCBI Taxonomy" id="2099852"/>
    <lineage>
        <taxon>Viruses</taxon>
        <taxon>Varidnaviria</taxon>
        <taxon>Abadenavirae</taxon>
        <taxon>Produgelaviricota</taxon>
        <taxon>Belvinaviricetes</taxon>
        <taxon>Vinavirales</taxon>
        <taxon>Corticoviridae</taxon>
        <taxon>Merivirus</taxon>
        <taxon>Merivirus Cr39582</taxon>
        <taxon>Corticovirus Cr39582</taxon>
    </lineage>
</organism>
<evidence type="ECO:0000313" key="2">
    <source>
        <dbReference type="Proteomes" id="UP000241791"/>
    </source>
</evidence>
<keyword evidence="2" id="KW-1185">Reference proteome</keyword>
<dbReference type="OrthoDB" id="30707at10239"/>
<reference evidence="2" key="1">
    <citation type="submission" date="2018-02" db="EMBL/GenBank/DDBJ databases">
        <title>Genome sequence of PM2-like phage 39582 induced from Pseudoalteromonas sp. isolated from the gut of Ciona robusta.</title>
        <authorList>
            <person name="Leigh B.A."/>
            <person name="Breitbart M."/>
            <person name="Dishaw L.J."/>
        </authorList>
    </citation>
    <scope>NUCLEOTIDE SEQUENCE [LARGE SCALE GENOMIC DNA]</scope>
</reference>
<sequence>MTDFKQLLFRAGFMNFGKLDRRAAMEFLFINSERTLERWIAENKPCPRAVAMLEQRINGGMALHKDWSGFYICRDGFLWTPRGKKYDASYINKLDFLQSSVRYNESHVNALQNQIDHLHDLVAASETLKTIGNDLIKMSDSLALKEIVMKYGDKQRA</sequence>
<dbReference type="EMBL" id="MG966533">
    <property type="protein sequence ID" value="AVJ51865.1"/>
    <property type="molecule type" value="Genomic_DNA"/>
</dbReference>
<accession>A0A2P1CLD0</accession>
<dbReference type="GeneID" id="40101280"/>
<name>A0A2P1CLD0_9VIRU</name>
<dbReference type="RefSeq" id="YP_009624414.1">
    <property type="nucleotide sequence ID" value="NC_042121.1"/>
</dbReference>
<dbReference type="KEGG" id="vg:40101280"/>
<protein>
    <submittedName>
        <fullName evidence="1">Uncharacterized protein</fullName>
    </submittedName>
</protein>